<feature type="compositionally biased region" description="Basic and acidic residues" evidence="1">
    <location>
        <begin position="10"/>
        <end position="26"/>
    </location>
</feature>
<evidence type="ECO:0000313" key="3">
    <source>
        <dbReference type="Proteomes" id="UP000054166"/>
    </source>
</evidence>
<dbReference type="HOGENOM" id="CLU_1332383_0_0_1"/>
<reference evidence="3" key="2">
    <citation type="submission" date="2015-01" db="EMBL/GenBank/DDBJ databases">
        <title>Evolutionary Origins and Diversification of the Mycorrhizal Mutualists.</title>
        <authorList>
            <consortium name="DOE Joint Genome Institute"/>
            <consortium name="Mycorrhizal Genomics Consortium"/>
            <person name="Kohler A."/>
            <person name="Kuo A."/>
            <person name="Nagy L.G."/>
            <person name="Floudas D."/>
            <person name="Copeland A."/>
            <person name="Barry K.W."/>
            <person name="Cichocki N."/>
            <person name="Veneault-Fourrey C."/>
            <person name="LaButti K."/>
            <person name="Lindquist E.A."/>
            <person name="Lipzen A."/>
            <person name="Lundell T."/>
            <person name="Morin E."/>
            <person name="Murat C."/>
            <person name="Riley R."/>
            <person name="Ohm R."/>
            <person name="Sun H."/>
            <person name="Tunlid A."/>
            <person name="Henrissat B."/>
            <person name="Grigoriev I.V."/>
            <person name="Hibbett D.S."/>
            <person name="Martin F."/>
        </authorList>
    </citation>
    <scope>NUCLEOTIDE SEQUENCE [LARGE SCALE GENOMIC DNA]</scope>
    <source>
        <strain evidence="3">F 1598</strain>
    </source>
</reference>
<accession>A0A0C3B1N3</accession>
<feature type="region of interest" description="Disordered" evidence="1">
    <location>
        <begin position="1"/>
        <end position="26"/>
    </location>
</feature>
<protein>
    <submittedName>
        <fullName evidence="2">Uncharacterized protein</fullName>
    </submittedName>
</protein>
<dbReference type="Proteomes" id="UP000054166">
    <property type="component" value="Unassembled WGS sequence"/>
</dbReference>
<keyword evidence="3" id="KW-1185">Reference proteome</keyword>
<gene>
    <name evidence="2" type="ORF">PILCRDRAFT_17344</name>
</gene>
<feature type="region of interest" description="Disordered" evidence="1">
    <location>
        <begin position="47"/>
        <end position="90"/>
    </location>
</feature>
<evidence type="ECO:0000256" key="1">
    <source>
        <dbReference type="SAM" id="MobiDB-lite"/>
    </source>
</evidence>
<evidence type="ECO:0000313" key="2">
    <source>
        <dbReference type="EMBL" id="KIM71137.1"/>
    </source>
</evidence>
<organism evidence="2 3">
    <name type="scientific">Piloderma croceum (strain F 1598)</name>
    <dbReference type="NCBI Taxonomy" id="765440"/>
    <lineage>
        <taxon>Eukaryota</taxon>
        <taxon>Fungi</taxon>
        <taxon>Dikarya</taxon>
        <taxon>Basidiomycota</taxon>
        <taxon>Agaricomycotina</taxon>
        <taxon>Agaricomycetes</taxon>
        <taxon>Agaricomycetidae</taxon>
        <taxon>Atheliales</taxon>
        <taxon>Atheliaceae</taxon>
        <taxon>Piloderma</taxon>
    </lineage>
</organism>
<dbReference type="AlphaFoldDB" id="A0A0C3B1N3"/>
<name>A0A0C3B1N3_PILCF</name>
<proteinExistence type="predicted"/>
<feature type="compositionally biased region" description="Basic and acidic residues" evidence="1">
    <location>
        <begin position="47"/>
        <end position="71"/>
    </location>
</feature>
<feature type="compositionally biased region" description="Polar residues" evidence="1">
    <location>
        <begin position="72"/>
        <end position="81"/>
    </location>
</feature>
<sequence>MPTYQSRVRQASEDAARQAAEDRFNEERRIYSEECRRIIRVQLDADKRKRENQQRLQKEERAQNRVQRTQESRVLSPTSSHMIAKRKSGSSIGERIVKGEGQSGCAGAAGSAKSPRGVVRGRAPVRALCQADRTLPLFYRPQILSVRQMQGRKTEMRVSRWRQFSDPDCGAFRTGWSPHSSSKATGRSFRSIGFAEAARAFPRASL</sequence>
<reference evidence="2 3" key="1">
    <citation type="submission" date="2014-04" db="EMBL/GenBank/DDBJ databases">
        <authorList>
            <consortium name="DOE Joint Genome Institute"/>
            <person name="Kuo A."/>
            <person name="Tarkka M."/>
            <person name="Buscot F."/>
            <person name="Kohler A."/>
            <person name="Nagy L.G."/>
            <person name="Floudas D."/>
            <person name="Copeland A."/>
            <person name="Barry K.W."/>
            <person name="Cichocki N."/>
            <person name="Veneault-Fourrey C."/>
            <person name="LaButti K."/>
            <person name="Lindquist E.A."/>
            <person name="Lipzen A."/>
            <person name="Lundell T."/>
            <person name="Morin E."/>
            <person name="Murat C."/>
            <person name="Sun H."/>
            <person name="Tunlid A."/>
            <person name="Henrissat B."/>
            <person name="Grigoriev I.V."/>
            <person name="Hibbett D.S."/>
            <person name="Martin F."/>
            <person name="Nordberg H.P."/>
            <person name="Cantor M.N."/>
            <person name="Hua S.X."/>
        </authorList>
    </citation>
    <scope>NUCLEOTIDE SEQUENCE [LARGE SCALE GENOMIC DNA]</scope>
    <source>
        <strain evidence="2 3">F 1598</strain>
    </source>
</reference>
<dbReference type="InParanoid" id="A0A0C3B1N3"/>
<dbReference type="EMBL" id="KN833460">
    <property type="protein sequence ID" value="KIM71137.1"/>
    <property type="molecule type" value="Genomic_DNA"/>
</dbReference>